<dbReference type="AlphaFoldDB" id="A0A1T1HD69"/>
<comment type="caution">
    <text evidence="5">The sequence shown here is derived from an EMBL/GenBank/DDBJ whole genome shotgun (WGS) entry which is preliminary data.</text>
</comment>
<sequence>MLSLPISSLASALELTPADRSNSADIPAQEHHHTTYRIVVLVNKSENPFWSQVRASAEKAARDLNLELQIIAINNNPLRPVRVLSALVNSSHKPNAVLFPNIKNTGKAILELLEQHQVYSIVYDNGFAPKDNMGLPGQFYRYWVGQIDAGNYEASRQLTQELLNQALTMFPDQRPLPIIVLEGRTASRANAQRLLGMFDALMTYSKQVEIRQIFRTRYDTRHARHATLTAHRRYPGVRAIWAANDAMALSAAEAVKETGLIPGKDVLITGFDLLPEAQEKIKTGELLNSYGGHALSAAWGLVYLHDILHDSSHKYRRLAIPLQSGRHSFKVPQPTPEGILWVKPDTDFSNIDFSSLSLISDQPQQSDQKNRYLFEQRHVP</sequence>
<evidence type="ECO:0000259" key="4">
    <source>
        <dbReference type="Pfam" id="PF13407"/>
    </source>
</evidence>
<evidence type="ECO:0000256" key="3">
    <source>
        <dbReference type="ARBA" id="ARBA00022729"/>
    </source>
</evidence>
<evidence type="ECO:0000313" key="5">
    <source>
        <dbReference type="EMBL" id="OOV87667.1"/>
    </source>
</evidence>
<name>A0A1T1HD69_OCELI</name>
<dbReference type="SUPFAM" id="SSF53822">
    <property type="entry name" value="Periplasmic binding protein-like I"/>
    <property type="match status" value="1"/>
</dbReference>
<dbReference type="GO" id="GO:0030246">
    <property type="term" value="F:carbohydrate binding"/>
    <property type="evidence" value="ECO:0007669"/>
    <property type="project" value="UniProtKB-ARBA"/>
</dbReference>
<dbReference type="PANTHER" id="PTHR46847:SF2">
    <property type="entry name" value="ABC TRANSPORTER SUGAR-BINDING PROTEIN"/>
    <property type="match status" value="1"/>
</dbReference>
<accession>A0A1T1HD69</accession>
<dbReference type="GO" id="GO:0030313">
    <property type="term" value="C:cell envelope"/>
    <property type="evidence" value="ECO:0007669"/>
    <property type="project" value="UniProtKB-SubCell"/>
</dbReference>
<protein>
    <recommendedName>
        <fullName evidence="4">Periplasmic binding protein domain-containing protein</fullName>
    </recommendedName>
</protein>
<dbReference type="PANTHER" id="PTHR46847">
    <property type="entry name" value="D-ALLOSE-BINDING PERIPLASMIC PROTEIN-RELATED"/>
    <property type="match status" value="1"/>
</dbReference>
<dbReference type="EMBL" id="MTSD02000002">
    <property type="protein sequence ID" value="OOV87667.1"/>
    <property type="molecule type" value="Genomic_DNA"/>
</dbReference>
<dbReference type="Proteomes" id="UP000190064">
    <property type="component" value="Unassembled WGS sequence"/>
</dbReference>
<dbReference type="Pfam" id="PF13407">
    <property type="entry name" value="Peripla_BP_4"/>
    <property type="match status" value="1"/>
</dbReference>
<dbReference type="Gene3D" id="3.40.50.2300">
    <property type="match status" value="2"/>
</dbReference>
<gene>
    <name evidence="5" type="ORF">BTA35_0206500</name>
</gene>
<evidence type="ECO:0000256" key="2">
    <source>
        <dbReference type="ARBA" id="ARBA00007639"/>
    </source>
</evidence>
<dbReference type="STRING" id="966.BTA35_0206500"/>
<keyword evidence="6" id="KW-1185">Reference proteome</keyword>
<dbReference type="GO" id="GO:0055085">
    <property type="term" value="P:transmembrane transport"/>
    <property type="evidence" value="ECO:0007669"/>
    <property type="project" value="UniProtKB-ARBA"/>
</dbReference>
<organism evidence="5 6">
    <name type="scientific">Oceanospirillum linum</name>
    <dbReference type="NCBI Taxonomy" id="966"/>
    <lineage>
        <taxon>Bacteria</taxon>
        <taxon>Pseudomonadati</taxon>
        <taxon>Pseudomonadota</taxon>
        <taxon>Gammaproteobacteria</taxon>
        <taxon>Oceanospirillales</taxon>
        <taxon>Oceanospirillaceae</taxon>
        <taxon>Oceanospirillum</taxon>
    </lineage>
</organism>
<feature type="domain" description="Periplasmic binding protein" evidence="4">
    <location>
        <begin position="38"/>
        <end position="290"/>
    </location>
</feature>
<dbReference type="CDD" id="cd06324">
    <property type="entry name" value="PBP1_ABC_sugar_binding-like"/>
    <property type="match status" value="1"/>
</dbReference>
<evidence type="ECO:0000313" key="6">
    <source>
        <dbReference type="Proteomes" id="UP000190064"/>
    </source>
</evidence>
<proteinExistence type="inferred from homology"/>
<comment type="subcellular location">
    <subcellularLocation>
        <location evidence="1">Cell envelope</location>
    </subcellularLocation>
</comment>
<reference evidence="5" key="1">
    <citation type="submission" date="2017-02" db="EMBL/GenBank/DDBJ databases">
        <title>Draft Genome Sequence of the Salt Water Bacterium Oceanospirillum linum ATCC 11336.</title>
        <authorList>
            <person name="Trachtenberg A.M."/>
            <person name="Carney J.G."/>
            <person name="Linnane J.D."/>
            <person name="Rheaume B.A."/>
            <person name="Pitts N.L."/>
            <person name="Mykles D.L."/>
            <person name="Maclea K.S."/>
        </authorList>
    </citation>
    <scope>NUCLEOTIDE SEQUENCE [LARGE SCALE GENOMIC DNA]</scope>
    <source>
        <strain evidence="5">ATCC 11336</strain>
    </source>
</reference>
<comment type="similarity">
    <text evidence="2">Belongs to the bacterial solute-binding protein 2 family.</text>
</comment>
<evidence type="ECO:0000256" key="1">
    <source>
        <dbReference type="ARBA" id="ARBA00004196"/>
    </source>
</evidence>
<keyword evidence="3" id="KW-0732">Signal</keyword>
<dbReference type="InterPro" id="IPR028082">
    <property type="entry name" value="Peripla_BP_I"/>
</dbReference>
<dbReference type="InterPro" id="IPR025997">
    <property type="entry name" value="SBP_2_dom"/>
</dbReference>